<proteinExistence type="predicted"/>
<keyword evidence="2" id="KW-1185">Reference proteome</keyword>
<feature type="non-terminal residue" evidence="1">
    <location>
        <position position="68"/>
    </location>
</feature>
<evidence type="ECO:0000313" key="2">
    <source>
        <dbReference type="Proteomes" id="UP000789525"/>
    </source>
</evidence>
<name>A0ACA9PTK3_9GLOM</name>
<evidence type="ECO:0000313" key="1">
    <source>
        <dbReference type="EMBL" id="CAG8719045.1"/>
    </source>
</evidence>
<accession>A0ACA9PTK3</accession>
<organism evidence="1 2">
    <name type="scientific">Acaulospora colombiana</name>
    <dbReference type="NCBI Taxonomy" id="27376"/>
    <lineage>
        <taxon>Eukaryota</taxon>
        <taxon>Fungi</taxon>
        <taxon>Fungi incertae sedis</taxon>
        <taxon>Mucoromycota</taxon>
        <taxon>Glomeromycotina</taxon>
        <taxon>Glomeromycetes</taxon>
        <taxon>Diversisporales</taxon>
        <taxon>Acaulosporaceae</taxon>
        <taxon>Acaulospora</taxon>
    </lineage>
</organism>
<gene>
    <name evidence="1" type="ORF">ACOLOM_LOCUS11053</name>
</gene>
<dbReference type="EMBL" id="CAJVPT010037993">
    <property type="protein sequence ID" value="CAG8719045.1"/>
    <property type="molecule type" value="Genomic_DNA"/>
</dbReference>
<reference evidence="1" key="1">
    <citation type="submission" date="2021-06" db="EMBL/GenBank/DDBJ databases">
        <authorList>
            <person name="Kallberg Y."/>
            <person name="Tangrot J."/>
            <person name="Rosling A."/>
        </authorList>
    </citation>
    <scope>NUCLEOTIDE SEQUENCE</scope>
    <source>
        <strain evidence="1">CL356</strain>
    </source>
</reference>
<comment type="caution">
    <text evidence="1">The sequence shown here is derived from an EMBL/GenBank/DDBJ whole genome shotgun (WGS) entry which is preliminary data.</text>
</comment>
<dbReference type="Proteomes" id="UP000789525">
    <property type="component" value="Unassembled WGS sequence"/>
</dbReference>
<protein>
    <submittedName>
        <fullName evidence="1">17045_t:CDS:1</fullName>
    </submittedName>
</protein>
<sequence length="68" mass="7946">MDIRGESGFSEFLSVYDYIKLLSKKPKRNVELPEGWRDVIEEYFKETTESGSIKSISDWIRITEELGV</sequence>